<evidence type="ECO:0000256" key="7">
    <source>
        <dbReference type="ARBA" id="ARBA00023136"/>
    </source>
</evidence>
<evidence type="ECO:0000313" key="11">
    <source>
        <dbReference type="EMBL" id="ABC23869.1"/>
    </source>
</evidence>
<protein>
    <submittedName>
        <fullName evidence="11">4-amino-4-deoxy-L-arabinose transferase and related glycosyltransferases of PMT family-like</fullName>
    </submittedName>
</protein>
<dbReference type="PATRIC" id="fig|269796.9.peg.3187"/>
<dbReference type="AlphaFoldDB" id="Q2RPS6"/>
<evidence type="ECO:0000256" key="3">
    <source>
        <dbReference type="ARBA" id="ARBA00022676"/>
    </source>
</evidence>
<keyword evidence="4 11" id="KW-0808">Transferase</keyword>
<evidence type="ECO:0000256" key="4">
    <source>
        <dbReference type="ARBA" id="ARBA00022679"/>
    </source>
</evidence>
<evidence type="ECO:0000256" key="9">
    <source>
        <dbReference type="SAM" id="Phobius"/>
    </source>
</evidence>
<keyword evidence="5 9" id="KW-0812">Transmembrane</keyword>
<reference evidence="11 12" key="1">
    <citation type="journal article" date="2011" name="Stand. Genomic Sci.">
        <title>Complete genome sequence of Rhodospirillum rubrum type strain (S1).</title>
        <authorList>
            <person name="Munk A.C."/>
            <person name="Copeland A."/>
            <person name="Lucas S."/>
            <person name="Lapidus A."/>
            <person name="Del Rio T.G."/>
            <person name="Barry K."/>
            <person name="Detter J.C."/>
            <person name="Hammon N."/>
            <person name="Israni S."/>
            <person name="Pitluck S."/>
            <person name="Brettin T."/>
            <person name="Bruce D."/>
            <person name="Han C."/>
            <person name="Tapia R."/>
            <person name="Gilna P."/>
            <person name="Schmutz J."/>
            <person name="Larimer F."/>
            <person name="Land M."/>
            <person name="Kyrpides N.C."/>
            <person name="Mavromatis K."/>
            <person name="Richardson P."/>
            <person name="Rohde M."/>
            <person name="Goker M."/>
            <person name="Klenk H.P."/>
            <person name="Zhang Y."/>
            <person name="Roberts G.P."/>
            <person name="Reslewic S."/>
            <person name="Schwartz D.C."/>
        </authorList>
    </citation>
    <scope>NUCLEOTIDE SEQUENCE [LARGE SCALE GENOMIC DNA]</scope>
    <source>
        <strain evidence="12">ATCC 11170 / ATH 1.1.1 / DSM 467 / LMG 4362 / NCIMB 8255 / S1</strain>
    </source>
</reference>
<proteinExistence type="predicted"/>
<dbReference type="HOGENOM" id="CLU_530887_0_0_5"/>
<evidence type="ECO:0000256" key="8">
    <source>
        <dbReference type="SAM" id="MobiDB-lite"/>
    </source>
</evidence>
<feature type="transmembrane region" description="Helical" evidence="9">
    <location>
        <begin position="210"/>
        <end position="230"/>
    </location>
</feature>
<dbReference type="InterPro" id="IPR050297">
    <property type="entry name" value="LipidA_mod_glycosyltrf_83"/>
</dbReference>
<dbReference type="PANTHER" id="PTHR33908:SF11">
    <property type="entry name" value="MEMBRANE PROTEIN"/>
    <property type="match status" value="1"/>
</dbReference>
<evidence type="ECO:0000256" key="6">
    <source>
        <dbReference type="ARBA" id="ARBA00022989"/>
    </source>
</evidence>
<dbReference type="PANTHER" id="PTHR33908">
    <property type="entry name" value="MANNOSYLTRANSFERASE YKCB-RELATED"/>
    <property type="match status" value="1"/>
</dbReference>
<dbReference type="GO" id="GO:0016763">
    <property type="term" value="F:pentosyltransferase activity"/>
    <property type="evidence" value="ECO:0007669"/>
    <property type="project" value="TreeGrafter"/>
</dbReference>
<dbReference type="GO" id="GO:0009103">
    <property type="term" value="P:lipopolysaccharide biosynthetic process"/>
    <property type="evidence" value="ECO:0007669"/>
    <property type="project" value="UniProtKB-ARBA"/>
</dbReference>
<feature type="transmembrane region" description="Helical" evidence="9">
    <location>
        <begin position="165"/>
        <end position="198"/>
    </location>
</feature>
<feature type="transmembrane region" description="Helical" evidence="9">
    <location>
        <begin position="300"/>
        <end position="320"/>
    </location>
</feature>
<dbReference type="KEGG" id="rru:Rru_A3074"/>
<accession>Q2RPS6</accession>
<dbReference type="eggNOG" id="COG1807">
    <property type="taxonomic scope" value="Bacteria"/>
</dbReference>
<feature type="transmembrane region" description="Helical" evidence="9">
    <location>
        <begin position="242"/>
        <end position="268"/>
    </location>
</feature>
<dbReference type="EMBL" id="CP000230">
    <property type="protein sequence ID" value="ABC23869.1"/>
    <property type="molecule type" value="Genomic_DNA"/>
</dbReference>
<keyword evidence="2" id="KW-1003">Cell membrane</keyword>
<feature type="transmembrane region" description="Helical" evidence="9">
    <location>
        <begin position="326"/>
        <end position="344"/>
    </location>
</feature>
<dbReference type="Pfam" id="PF13231">
    <property type="entry name" value="PMT_2"/>
    <property type="match status" value="1"/>
</dbReference>
<comment type="subcellular location">
    <subcellularLocation>
        <location evidence="1">Cell membrane</location>
        <topology evidence="1">Multi-pass membrane protein</topology>
    </subcellularLocation>
</comment>
<feature type="region of interest" description="Disordered" evidence="8">
    <location>
        <begin position="460"/>
        <end position="487"/>
    </location>
</feature>
<feature type="transmembrane region" description="Helical" evidence="9">
    <location>
        <begin position="89"/>
        <end position="107"/>
    </location>
</feature>
<feature type="transmembrane region" description="Helical" evidence="9">
    <location>
        <begin position="24"/>
        <end position="46"/>
    </location>
</feature>
<evidence type="ECO:0000256" key="2">
    <source>
        <dbReference type="ARBA" id="ARBA00022475"/>
    </source>
</evidence>
<feature type="transmembrane region" description="Helical" evidence="9">
    <location>
        <begin position="351"/>
        <end position="369"/>
    </location>
</feature>
<dbReference type="RefSeq" id="WP_011390822.1">
    <property type="nucleotide sequence ID" value="NC_007643.1"/>
</dbReference>
<evidence type="ECO:0000256" key="5">
    <source>
        <dbReference type="ARBA" id="ARBA00022692"/>
    </source>
</evidence>
<dbReference type="GO" id="GO:0005886">
    <property type="term" value="C:plasma membrane"/>
    <property type="evidence" value="ECO:0007669"/>
    <property type="project" value="UniProtKB-SubCell"/>
</dbReference>
<keyword evidence="3" id="KW-0328">Glycosyltransferase</keyword>
<evidence type="ECO:0000259" key="10">
    <source>
        <dbReference type="Pfam" id="PF13231"/>
    </source>
</evidence>
<keyword evidence="6 9" id="KW-1133">Transmembrane helix</keyword>
<sequence>MDAPWIQCATGTADRGRALLYSRWVGLAVLCLLCLVRLLLSAGGTIPPHPDEAMLWAAGQPLGAVLGGDHPLVSLILSASVELLGNTVFALRAPGVIALGLASIAVWRLAGLLYDARVAFWAAVVFATLPVVSYASAIAGTAGFLPLFWAVALHGLLRGLKSDSLVWWLVLGTAFGLGLLTDGAMALLVPCFLLYGLLSPEYHALWRRRGLWLALGLGLAIAAPAFWAGLLHADLTPQPTPAAGFAFLVAQVAVFGPIPATVLAWVALHPGGGAMIGGYGPGDERRAADERARRGYRIRFFLSFSLPVVALATLAAAMGGALPAEAAAVAYVGGAILVASWLLTTPLRRGLLRLCVALHILGALLFFNLDGLLRDSGLRPPAGLDPFADLRGMDRVAVWGGELAARYPGVPMIFDDPGILASLRFQSHPRSTVMVLASALGGADAIGLGPAPNGILVITRAPTGPDTPTPDTPAADTSNDEGGRDAGFVDIEAVPGRWISLRARFLPPAGEQP</sequence>
<evidence type="ECO:0000256" key="1">
    <source>
        <dbReference type="ARBA" id="ARBA00004651"/>
    </source>
</evidence>
<evidence type="ECO:0000313" key="12">
    <source>
        <dbReference type="Proteomes" id="UP000001929"/>
    </source>
</evidence>
<keyword evidence="7 9" id="KW-0472">Membrane</keyword>
<feature type="transmembrane region" description="Helical" evidence="9">
    <location>
        <begin position="119"/>
        <end position="145"/>
    </location>
</feature>
<name>Q2RPS6_RHORT</name>
<gene>
    <name evidence="11" type="ordered locus">Rru_A3074</name>
</gene>
<feature type="domain" description="Glycosyltransferase RgtA/B/C/D-like" evidence="10">
    <location>
        <begin position="71"/>
        <end position="225"/>
    </location>
</feature>
<dbReference type="EnsemblBacteria" id="ABC23869">
    <property type="protein sequence ID" value="ABC23869"/>
    <property type="gene ID" value="Rru_A3074"/>
</dbReference>
<dbReference type="STRING" id="269796.Rru_A3074"/>
<dbReference type="InterPro" id="IPR038731">
    <property type="entry name" value="RgtA/B/C-like"/>
</dbReference>
<dbReference type="Proteomes" id="UP000001929">
    <property type="component" value="Chromosome"/>
</dbReference>
<organism evidence="11 12">
    <name type="scientific">Rhodospirillum rubrum (strain ATCC 11170 / ATH 1.1.1 / DSM 467 / LMG 4362 / NCIMB 8255 / S1)</name>
    <dbReference type="NCBI Taxonomy" id="269796"/>
    <lineage>
        <taxon>Bacteria</taxon>
        <taxon>Pseudomonadati</taxon>
        <taxon>Pseudomonadota</taxon>
        <taxon>Alphaproteobacteria</taxon>
        <taxon>Rhodospirillales</taxon>
        <taxon>Rhodospirillaceae</taxon>
        <taxon>Rhodospirillum</taxon>
    </lineage>
</organism>
<keyword evidence="12" id="KW-1185">Reference proteome</keyword>